<dbReference type="EC" id="2.7.7.7" evidence="1"/>
<dbReference type="SUPFAM" id="SSF53098">
    <property type="entry name" value="Ribonuclease H-like"/>
    <property type="match status" value="1"/>
</dbReference>
<evidence type="ECO:0000256" key="5">
    <source>
        <dbReference type="ARBA" id="ARBA00022705"/>
    </source>
</evidence>
<dbReference type="CDD" id="cd06127">
    <property type="entry name" value="DEDDh"/>
    <property type="match status" value="1"/>
</dbReference>
<dbReference type="PANTHER" id="PTHR32294:SF0">
    <property type="entry name" value="DNA POLYMERASE III SUBUNIT ALPHA"/>
    <property type="match status" value="1"/>
</dbReference>
<keyword evidence="6" id="KW-0239">DNA-directed DNA polymerase</keyword>
<dbReference type="Pfam" id="PF00929">
    <property type="entry name" value="RNase_T"/>
    <property type="match status" value="1"/>
</dbReference>
<dbReference type="CDD" id="cd12113">
    <property type="entry name" value="PHP_PolIIIA_DnaE3"/>
    <property type="match status" value="1"/>
</dbReference>
<dbReference type="InterPro" id="IPR041931">
    <property type="entry name" value="DNA_pol3_alpha_thumb_dom"/>
</dbReference>
<name>A0ABP3YAC6_9BACT</name>
<dbReference type="Proteomes" id="UP001500469">
    <property type="component" value="Unassembled WGS sequence"/>
</dbReference>
<keyword evidence="5" id="KW-0235">DNA replication</keyword>
<organism evidence="10 11">
    <name type="scientific">Algoriphagus jejuensis</name>
    <dbReference type="NCBI Taxonomy" id="419934"/>
    <lineage>
        <taxon>Bacteria</taxon>
        <taxon>Pseudomonadati</taxon>
        <taxon>Bacteroidota</taxon>
        <taxon>Cytophagia</taxon>
        <taxon>Cytophagales</taxon>
        <taxon>Cyclobacteriaceae</taxon>
        <taxon>Algoriphagus</taxon>
    </lineage>
</organism>
<evidence type="ECO:0000259" key="8">
    <source>
        <dbReference type="SMART" id="SM00479"/>
    </source>
</evidence>
<evidence type="ECO:0000313" key="10">
    <source>
        <dbReference type="EMBL" id="GAA0878443.1"/>
    </source>
</evidence>
<evidence type="ECO:0000256" key="6">
    <source>
        <dbReference type="ARBA" id="ARBA00022932"/>
    </source>
</evidence>
<keyword evidence="4" id="KW-0548">Nucleotidyltransferase</keyword>
<dbReference type="SMART" id="SM00481">
    <property type="entry name" value="POLIIIAc"/>
    <property type="match status" value="1"/>
</dbReference>
<evidence type="ECO:0000256" key="3">
    <source>
        <dbReference type="ARBA" id="ARBA00022679"/>
    </source>
</evidence>
<dbReference type="Pfam" id="PF14579">
    <property type="entry name" value="HHH_6"/>
    <property type="match status" value="1"/>
</dbReference>
<keyword evidence="11" id="KW-1185">Reference proteome</keyword>
<dbReference type="RefSeq" id="WP_343849850.1">
    <property type="nucleotide sequence ID" value="NZ_BAAAFI010000006.1"/>
</dbReference>
<sequence>MYIIFDTETTGLPRDYNAPMSDVDNWPRLVQLAWQLHDAKGNLLSHHNYIIRPEGFTIPYNAEKVHGISTKRALAEGHELKQILGIFEGDVQQAKFLVGHNIEFDINVVGSEFLRAAATMPLTAPPLDTKDISTDFCALPGGRGGKFKWPTLTELHQKLFGKGFGDAHDAAYDVDATARCFFGLITQGVQPPISGISVSEVIYEAPKLAEANFAQAKDTQKAAAKDILKQAGKADISDLTDVPFTHLHVHSQYSVLQATSEIPAMVARAKSLGMTAIAMTDHGNMMGAFHFVKEAMGKDIKPILGCEFNLCRDRKNKSNKDDGYQTVLLAKNKAGYHNLAKLASYANIEGFYYLPRIDKALLAQYKGDLIATTGGLWGEIPFLILNVGETQAEEAFVWWKEQFGDDFYVELSRHGIPEEEKVNEVLLDFARKYGVNYFAANNSYYTEKTDAQAHDVLLCVKDGELFDKPKKYIGKRGREFRYGFPNDEFYLKSPVEMKKLFADLPEAIACTQEIVDKVEAYKLAREVLLPKFGIPAEFVHEEDAADGGKRGENAYLRHLTYEGAKRRYPEITPEIQERLDFELATIQNTGYPGYFLIVQDFIVEARKMGVSVGPGRGSAAGSAVAYCTGITNIDPIEYNLLFERFLNPDRVSLPDIDIDFDDEGRGRVIDYVIKKYGSNQVAQIITYGTMAAKSAIRDTARVLNLPLAEAGRLANLVPDIKLKSLFSLQGNRAAIADKLKDQAEMIAKADELIRISKGHDESAKTINQAAMLEGSVRNLGIHACGVIITPDDITNFVPVALAKDSEMVCTQFDNSVVESAGLLKMDFLGLKTLTLIKDAIKIVKERHGIQLDADVFPIDDVVTYELFQRGETVGIFQYESAGMQKYMRELKPTVFADLIAMNALYRPGPIAYIPSFVKRKHGTEPITYDLDDMKEYLEETYGITVYQEQVMLLSQKLAGFTKGEADVLRKAMGKKQKDVLDKMKPKFVAQASAKGHDAKRLEKIWTDWEAFASYAFNKSHSTCYAWIAYQTAYLKAHYPAEYMASVLSNNMNDITQVTFFMEECKRMGIKVAGPDVNESKGGFTVNKAGEIRFGMAAIKGAGSAAVEEIIIEREKNGPYKNIFDFAKRVNSRALNKKTMEALAMAGAFDCFKEHHRRQYLEAPDNDLSLIEKATKYAQKVQQEEDSAQVSLFGGGNGNMEVPLPSVAPMEPFSQIQQLNIEKDVVGLFISGHPLDEFKLEIEAFTNTALPALTDLDGLKGKSDLKLAGSVSSFAHRTTKNGKPFGTLTLEDYAGSFTFFLFGDDYVRFKEYFMNGWFVFLSCAVAQKKWGGDNELEVKINSMMLLSEVRGKMIKGLRINIDLDNLTLDLMEKLEAITTKYKGDAKLYIDVIDRKENIALELFSKRFAIDPSADMIRALKTLPEVVYKVV</sequence>
<dbReference type="InterPro" id="IPR004013">
    <property type="entry name" value="PHP_dom"/>
</dbReference>
<dbReference type="Pfam" id="PF02811">
    <property type="entry name" value="PHP"/>
    <property type="match status" value="1"/>
</dbReference>
<evidence type="ECO:0000256" key="2">
    <source>
        <dbReference type="ARBA" id="ARBA00019114"/>
    </source>
</evidence>
<dbReference type="SMART" id="SM00479">
    <property type="entry name" value="EXOIII"/>
    <property type="match status" value="1"/>
</dbReference>
<reference evidence="11" key="1">
    <citation type="journal article" date="2019" name="Int. J. Syst. Evol. Microbiol.">
        <title>The Global Catalogue of Microorganisms (GCM) 10K type strain sequencing project: providing services to taxonomists for standard genome sequencing and annotation.</title>
        <authorList>
            <consortium name="The Broad Institute Genomics Platform"/>
            <consortium name="The Broad Institute Genome Sequencing Center for Infectious Disease"/>
            <person name="Wu L."/>
            <person name="Ma J."/>
        </authorList>
    </citation>
    <scope>NUCLEOTIDE SEQUENCE [LARGE SCALE GENOMIC DNA]</scope>
    <source>
        <strain evidence="11">JCM 16112</strain>
    </source>
</reference>
<keyword evidence="3" id="KW-0808">Transferase</keyword>
<feature type="domain" description="Polymerase/histidinol phosphatase N-terminal" evidence="9">
    <location>
        <begin position="245"/>
        <end position="312"/>
    </location>
</feature>
<feature type="domain" description="Exonuclease" evidence="8">
    <location>
        <begin position="1"/>
        <end position="190"/>
    </location>
</feature>
<dbReference type="PANTHER" id="PTHR32294">
    <property type="entry name" value="DNA POLYMERASE III SUBUNIT ALPHA"/>
    <property type="match status" value="1"/>
</dbReference>
<dbReference type="InterPro" id="IPR003141">
    <property type="entry name" value="Pol/His_phosphatase_N"/>
</dbReference>
<dbReference type="Gene3D" id="3.30.420.10">
    <property type="entry name" value="Ribonuclease H-like superfamily/Ribonuclease H"/>
    <property type="match status" value="1"/>
</dbReference>
<dbReference type="Gene3D" id="3.20.20.140">
    <property type="entry name" value="Metal-dependent hydrolases"/>
    <property type="match status" value="1"/>
</dbReference>
<evidence type="ECO:0000256" key="4">
    <source>
        <dbReference type="ARBA" id="ARBA00022695"/>
    </source>
</evidence>
<dbReference type="InterPro" id="IPR036397">
    <property type="entry name" value="RNaseH_sf"/>
</dbReference>
<proteinExistence type="predicted"/>
<comment type="catalytic activity">
    <reaction evidence="7">
        <text>DNA(n) + a 2'-deoxyribonucleoside 5'-triphosphate = DNA(n+1) + diphosphate</text>
        <dbReference type="Rhea" id="RHEA:22508"/>
        <dbReference type="Rhea" id="RHEA-COMP:17339"/>
        <dbReference type="Rhea" id="RHEA-COMP:17340"/>
        <dbReference type="ChEBI" id="CHEBI:33019"/>
        <dbReference type="ChEBI" id="CHEBI:61560"/>
        <dbReference type="ChEBI" id="CHEBI:173112"/>
        <dbReference type="EC" id="2.7.7.7"/>
    </reaction>
</comment>
<dbReference type="Gene3D" id="1.10.150.870">
    <property type="match status" value="1"/>
</dbReference>
<dbReference type="NCBIfam" id="NF004226">
    <property type="entry name" value="PRK05673.1"/>
    <property type="match status" value="1"/>
</dbReference>
<dbReference type="InterPro" id="IPR029460">
    <property type="entry name" value="DNAPol_HHH"/>
</dbReference>
<evidence type="ECO:0000259" key="9">
    <source>
        <dbReference type="SMART" id="SM00481"/>
    </source>
</evidence>
<comment type="caution">
    <text evidence="10">The sequence shown here is derived from an EMBL/GenBank/DDBJ whole genome shotgun (WGS) entry which is preliminary data.</text>
</comment>
<dbReference type="InterPro" id="IPR004805">
    <property type="entry name" value="DnaE2/DnaE/PolC"/>
</dbReference>
<dbReference type="InterPro" id="IPR040982">
    <property type="entry name" value="DNA_pol3_finger"/>
</dbReference>
<dbReference type="InterPro" id="IPR013520">
    <property type="entry name" value="Ribonucl_H"/>
</dbReference>
<dbReference type="InterPro" id="IPR011708">
    <property type="entry name" value="DNA_pol3_alpha_NTPase_dom"/>
</dbReference>
<dbReference type="EMBL" id="BAAAFI010000006">
    <property type="protein sequence ID" value="GAA0878443.1"/>
    <property type="molecule type" value="Genomic_DNA"/>
</dbReference>
<dbReference type="NCBIfam" id="TIGR00594">
    <property type="entry name" value="polc"/>
    <property type="match status" value="1"/>
</dbReference>
<evidence type="ECO:0000256" key="7">
    <source>
        <dbReference type="ARBA" id="ARBA00049244"/>
    </source>
</evidence>
<dbReference type="Gene3D" id="1.10.10.1600">
    <property type="entry name" value="Bacterial DNA polymerase III alpha subunit, thumb domain"/>
    <property type="match status" value="1"/>
</dbReference>
<gene>
    <name evidence="10" type="primary">dnaE</name>
    <name evidence="10" type="ORF">GCM10009119_14110</name>
</gene>
<dbReference type="Pfam" id="PF17657">
    <property type="entry name" value="DNA_pol3_finger"/>
    <property type="match status" value="1"/>
</dbReference>
<evidence type="ECO:0000313" key="11">
    <source>
        <dbReference type="Proteomes" id="UP001500469"/>
    </source>
</evidence>
<accession>A0ABP3YAC6</accession>
<dbReference type="Pfam" id="PF07733">
    <property type="entry name" value="DNA_pol3_alpha"/>
    <property type="match status" value="1"/>
</dbReference>
<protein>
    <recommendedName>
        <fullName evidence="2">DNA polymerase III subunit alpha</fullName>
        <ecNumber evidence="1">2.7.7.7</ecNumber>
    </recommendedName>
</protein>
<dbReference type="CDD" id="cd04485">
    <property type="entry name" value="DnaE_OBF"/>
    <property type="match status" value="1"/>
</dbReference>
<dbReference type="InterPro" id="IPR012337">
    <property type="entry name" value="RNaseH-like_sf"/>
</dbReference>
<evidence type="ECO:0000256" key="1">
    <source>
        <dbReference type="ARBA" id="ARBA00012417"/>
    </source>
</evidence>